<dbReference type="GeneID" id="25319311"/>
<evidence type="ECO:0000256" key="2">
    <source>
        <dbReference type="SAM" id="SignalP"/>
    </source>
</evidence>
<feature type="signal peptide" evidence="2">
    <location>
        <begin position="1"/>
        <end position="16"/>
    </location>
</feature>
<dbReference type="RefSeq" id="XP_013325619.1">
    <property type="nucleotide sequence ID" value="XM_013470165.1"/>
</dbReference>
<dbReference type="AlphaFoldDB" id="A0A0F4YL35"/>
<feature type="chain" id="PRO_5002481645" description="Secreted protein" evidence="2">
    <location>
        <begin position="17"/>
        <end position="102"/>
    </location>
</feature>
<keyword evidence="1" id="KW-1133">Transmembrane helix</keyword>
<accession>A0A0F4YL35</accession>
<name>A0A0F4YL35_RASE3</name>
<evidence type="ECO:0008006" key="5">
    <source>
        <dbReference type="Google" id="ProtNLM"/>
    </source>
</evidence>
<organism evidence="3 4">
    <name type="scientific">Rasamsonia emersonii (strain ATCC 16479 / CBS 393.64 / IMI 116815)</name>
    <dbReference type="NCBI Taxonomy" id="1408163"/>
    <lineage>
        <taxon>Eukaryota</taxon>
        <taxon>Fungi</taxon>
        <taxon>Dikarya</taxon>
        <taxon>Ascomycota</taxon>
        <taxon>Pezizomycotina</taxon>
        <taxon>Eurotiomycetes</taxon>
        <taxon>Eurotiomycetidae</taxon>
        <taxon>Eurotiales</taxon>
        <taxon>Trichocomaceae</taxon>
        <taxon>Rasamsonia</taxon>
    </lineage>
</organism>
<keyword evidence="4" id="KW-1185">Reference proteome</keyword>
<keyword evidence="1" id="KW-0472">Membrane</keyword>
<protein>
    <recommendedName>
        <fullName evidence="5">Secreted protein</fullName>
    </recommendedName>
</protein>
<evidence type="ECO:0000256" key="1">
    <source>
        <dbReference type="SAM" id="Phobius"/>
    </source>
</evidence>
<evidence type="ECO:0000313" key="3">
    <source>
        <dbReference type="EMBL" id="KKA19007.1"/>
    </source>
</evidence>
<comment type="caution">
    <text evidence="3">The sequence shown here is derived from an EMBL/GenBank/DDBJ whole genome shotgun (WGS) entry which is preliminary data.</text>
</comment>
<feature type="transmembrane region" description="Helical" evidence="1">
    <location>
        <begin position="33"/>
        <end position="51"/>
    </location>
</feature>
<dbReference type="Proteomes" id="UP000053958">
    <property type="component" value="Unassembled WGS sequence"/>
</dbReference>
<keyword evidence="1" id="KW-0812">Transmembrane</keyword>
<reference evidence="3 4" key="1">
    <citation type="submission" date="2015-04" db="EMBL/GenBank/DDBJ databases">
        <authorList>
            <person name="Heijne W.H."/>
            <person name="Fedorova N.D."/>
            <person name="Nierman W.C."/>
            <person name="Vollebregt A.W."/>
            <person name="Zhao Z."/>
            <person name="Wu L."/>
            <person name="Kumar M."/>
            <person name="Stam H."/>
            <person name="van den Berg M.A."/>
            <person name="Pel H.J."/>
        </authorList>
    </citation>
    <scope>NUCLEOTIDE SEQUENCE [LARGE SCALE GENOMIC DNA]</scope>
    <source>
        <strain evidence="3 4">CBS 393.64</strain>
    </source>
</reference>
<gene>
    <name evidence="3" type="ORF">T310_7035</name>
</gene>
<evidence type="ECO:0000313" key="4">
    <source>
        <dbReference type="Proteomes" id="UP000053958"/>
    </source>
</evidence>
<sequence length="102" mass="11713">MFILMCCVLCIRDIHSFSLLASASRNSEYLILLYWLLSTIHSSTYVCAASIRRKSKTIMIRKETPHPLLMTTRRLVVTDHMRAGLFCLLEGADGAVRLYLYK</sequence>
<dbReference type="EMBL" id="LASV01000394">
    <property type="protein sequence ID" value="KKA19007.1"/>
    <property type="molecule type" value="Genomic_DNA"/>
</dbReference>
<keyword evidence="2" id="KW-0732">Signal</keyword>
<proteinExistence type="predicted"/>